<sequence>MTSSSSSLQHRVDAALQHGLLSVGRKQHNTGSGPDAVSPVRSPDSLPRSYEMPTTNINRNIALRATQEETDGEDEIQRLLRNAFSLAASHSPHGGIVSTASAAPFSGTTSSLSVSDNVYLNAMRTAYSLYGEQANVCLEDDV</sequence>
<name>A0A422NGB5_TRYRA</name>
<dbReference type="RefSeq" id="XP_029238126.1">
    <property type="nucleotide sequence ID" value="XM_029382021.1"/>
</dbReference>
<keyword evidence="3" id="KW-1185">Reference proteome</keyword>
<comment type="caution">
    <text evidence="2">The sequence shown here is derived from an EMBL/GenBank/DDBJ whole genome shotgun (WGS) entry which is preliminary data.</text>
</comment>
<gene>
    <name evidence="2" type="ORF">TraAM80_05128</name>
</gene>
<evidence type="ECO:0000313" key="2">
    <source>
        <dbReference type="EMBL" id="RNF04479.1"/>
    </source>
</evidence>
<dbReference type="GeneID" id="40329061"/>
<protein>
    <submittedName>
        <fullName evidence="2">Uncharacterized protein</fullName>
    </submittedName>
</protein>
<evidence type="ECO:0000256" key="1">
    <source>
        <dbReference type="SAM" id="MobiDB-lite"/>
    </source>
</evidence>
<dbReference type="AlphaFoldDB" id="A0A422NGB5"/>
<dbReference type="OrthoDB" id="252401at2759"/>
<feature type="region of interest" description="Disordered" evidence="1">
    <location>
        <begin position="1"/>
        <end position="57"/>
    </location>
</feature>
<proteinExistence type="predicted"/>
<evidence type="ECO:0000313" key="3">
    <source>
        <dbReference type="Proteomes" id="UP000283634"/>
    </source>
</evidence>
<dbReference type="Proteomes" id="UP000283634">
    <property type="component" value="Unassembled WGS sequence"/>
</dbReference>
<reference evidence="2 3" key="1">
    <citation type="journal article" date="2018" name="BMC Genomics">
        <title>Genomic comparison of Trypanosoma conorhini and Trypanosoma rangeli to Trypanosoma cruzi strains of high and low virulence.</title>
        <authorList>
            <person name="Bradwell K.R."/>
            <person name="Koparde V.N."/>
            <person name="Matveyev A.V."/>
            <person name="Serrano M.G."/>
            <person name="Alves J.M."/>
            <person name="Parikh H."/>
            <person name="Huang B."/>
            <person name="Lee V."/>
            <person name="Espinosa-Alvarez O."/>
            <person name="Ortiz P.A."/>
            <person name="Costa-Martins A.G."/>
            <person name="Teixeira M.M."/>
            <person name="Buck G.A."/>
        </authorList>
    </citation>
    <scope>NUCLEOTIDE SEQUENCE [LARGE SCALE GENOMIC DNA]</scope>
    <source>
        <strain evidence="2 3">AM80</strain>
    </source>
</reference>
<dbReference type="EMBL" id="MKGL01000162">
    <property type="protein sequence ID" value="RNF04479.1"/>
    <property type="molecule type" value="Genomic_DNA"/>
</dbReference>
<accession>A0A422NGB5</accession>
<organism evidence="2 3">
    <name type="scientific">Trypanosoma rangeli</name>
    <dbReference type="NCBI Taxonomy" id="5698"/>
    <lineage>
        <taxon>Eukaryota</taxon>
        <taxon>Discoba</taxon>
        <taxon>Euglenozoa</taxon>
        <taxon>Kinetoplastea</taxon>
        <taxon>Metakinetoplastina</taxon>
        <taxon>Trypanosomatida</taxon>
        <taxon>Trypanosomatidae</taxon>
        <taxon>Trypanosoma</taxon>
        <taxon>Herpetosoma</taxon>
    </lineage>
</organism>